<feature type="transmembrane region" description="Helical" evidence="7">
    <location>
        <begin position="252"/>
        <end position="272"/>
    </location>
</feature>
<feature type="domain" description="ABC transporter" evidence="8">
    <location>
        <begin position="517"/>
        <end position="746"/>
    </location>
</feature>
<evidence type="ECO:0000313" key="10">
    <source>
        <dbReference type="RefSeq" id="XP_023379581.1"/>
    </source>
</evidence>
<dbReference type="InterPro" id="IPR013525">
    <property type="entry name" value="ABC2_TM"/>
</dbReference>
<dbReference type="GeneID" id="105306061"/>
<dbReference type="InterPro" id="IPR027417">
    <property type="entry name" value="P-loop_NTPase"/>
</dbReference>
<name>A0A6P6BWS4_PTEVA</name>
<feature type="transmembrane region" description="Helical" evidence="7">
    <location>
        <begin position="436"/>
        <end position="459"/>
    </location>
</feature>
<keyword evidence="2 7" id="KW-0812">Transmembrane</keyword>
<dbReference type="GO" id="GO:0005319">
    <property type="term" value="F:lipid transporter activity"/>
    <property type="evidence" value="ECO:0007669"/>
    <property type="project" value="TreeGrafter"/>
</dbReference>
<feature type="transmembrane region" description="Helical" evidence="7">
    <location>
        <begin position="292"/>
        <end position="322"/>
    </location>
</feature>
<feature type="domain" description="ABC transporter" evidence="8">
    <location>
        <begin position="1264"/>
        <end position="1497"/>
    </location>
</feature>
<dbReference type="PANTHER" id="PTHR19229:SF101">
    <property type="entry name" value="ATP-BINDING CASSETTE, SUB-FAMILY A (ABC1), MEMBER 16"/>
    <property type="match status" value="1"/>
</dbReference>
<accession>A0A6P6BWS4</accession>
<evidence type="ECO:0000259" key="8">
    <source>
        <dbReference type="PROSITE" id="PS50893"/>
    </source>
</evidence>
<proteinExistence type="predicted"/>
<evidence type="ECO:0000313" key="9">
    <source>
        <dbReference type="Proteomes" id="UP000515202"/>
    </source>
</evidence>
<feature type="transmembrane region" description="Helical" evidence="7">
    <location>
        <begin position="334"/>
        <end position="357"/>
    </location>
</feature>
<keyword evidence="9" id="KW-1185">Reference proteome</keyword>
<dbReference type="Pfam" id="PF12698">
    <property type="entry name" value="ABC2_membrane_3"/>
    <property type="match status" value="2"/>
</dbReference>
<evidence type="ECO:0000256" key="4">
    <source>
        <dbReference type="ARBA" id="ARBA00022840"/>
    </source>
</evidence>
<keyword evidence="3" id="KW-0547">Nucleotide-binding</keyword>
<dbReference type="InterPro" id="IPR003439">
    <property type="entry name" value="ABC_transporter-like_ATP-bd"/>
</dbReference>
<evidence type="ECO:0000256" key="3">
    <source>
        <dbReference type="ARBA" id="ARBA00022741"/>
    </source>
</evidence>
<feature type="transmembrane region" description="Helical" evidence="7">
    <location>
        <begin position="1063"/>
        <end position="1083"/>
    </location>
</feature>
<feature type="transmembrane region" description="Helical" evidence="7">
    <location>
        <begin position="1142"/>
        <end position="1164"/>
    </location>
</feature>
<reference evidence="10" key="1">
    <citation type="submission" date="2025-08" db="UniProtKB">
        <authorList>
            <consortium name="RefSeq"/>
        </authorList>
    </citation>
    <scope>IDENTIFICATION</scope>
    <source>
        <tissue evidence="10">Kidney</tissue>
    </source>
</reference>
<evidence type="ECO:0000256" key="7">
    <source>
        <dbReference type="SAM" id="Phobius"/>
    </source>
</evidence>
<feature type="transmembrane region" description="Helical" evidence="7">
    <location>
        <begin position="1104"/>
        <end position="1130"/>
    </location>
</feature>
<dbReference type="GO" id="GO:0016887">
    <property type="term" value="F:ATP hydrolysis activity"/>
    <property type="evidence" value="ECO:0007669"/>
    <property type="project" value="InterPro"/>
</dbReference>
<evidence type="ECO:0000256" key="1">
    <source>
        <dbReference type="ARBA" id="ARBA00004141"/>
    </source>
</evidence>
<dbReference type="CDD" id="cd03263">
    <property type="entry name" value="ABC_subfamily_A"/>
    <property type="match status" value="2"/>
</dbReference>
<sequence>MDLLTFNQFTVLLWKNFTLKRRQLINLILEIVTALLFPLMLLLFRAFSNVNVVGPFYFTPQHVSTLPRFLRNPQDWELIYVPSNINVLKEITESMKRNLNINIKVHGFNSETEFEKYVKFDRRSHKVLAAIVFDHDFKNSSDPLPLQIKYHLRFVRIQRTIAWPDVTGWKTSLLFPIHSSSGPRNPDFHDGGSPGYISEGFLATQHALDKAIMLHHGSNTAQKMFDNISIFVQRYPHPVYFHDRLIWISSSFLPLMFILMFSPTVLSIMRSLVWEKENRLKEYQLISGLRNWMIWASYFFIVIFFYIIIISLICLLFFVKIFNKSIFCYSDYSFFFVFLMCYAIASVFFGFMVSTFFNKVHLVASAGSILYFASFFPFRYIAQNYGRITLTKKVASCLSSNVALALGVNLLLKLEIREIGVKWDNLWTPANLEDNLIFGYILGMLLLDAFLYGLVTWYVETVFPGKYGVPQPWYFFLMRSYWFGQPRLRRGKEEMESCERTQNKYFEVEPTSLVAGIQIKHLHKEFGNKIAVNDMSLNFYKGQISILLGQYGAGKTTILSILTGSYLPTKGEAYINGYDISKNMVHIRTNLGFCPQEDLLFNDLTLSEHLYFYSVVKRKCQKLDPVEIDNMLSIFNLLEKRNVYSKLLSAGTKRKLSVMIALIGGSKVMILDEPMSGMDPASRRATWDVLHRYKRDRTILLTTHRMEEADILGDRIAIIAKGTLQCCGSSVFLKQISGATYHVIMEMEPQFDVEKICAVIQSHIPDATLEKHTRAELSFNLPKEYVHRFEDLFTNLEKKQKMLGIVNIDASITTMEEVFLKISKLADSQMDSQPLQSPSLKDQKIRQDLKQNEIRPRDDNTSAFSGLNEIATVQFNTGFPLYCQQFYSMFIKRALFSWRHWKLMLLQIAVILFVTSYLLTTQTLKSKVHAREMDLSQYGHTIVPYSVSGNSDLALKLTKNLKIFLKLRNQELREVQGNITNYIMEHKECRDFSIIAFSIVVQQNQTVLTVLFNNEAYHSAAMSLTVLDNILFMSLSGPSASIKVVNKPQPLPVHDSHLVHRSGLQIVLCLAFGMAVVVGSFSFQTVTERTSKSKHIQFVSGVYVLAYWLSALLWDLIIFSVSCCLLLGVFKYCGVNSLVDHYHFLGTMLIFLLYGWSVIPLMYLGSYLFSSGTSAFIKLTLFNYFSTAFSVVMHTFLQYQSECSTRHPRPQEARLINEGDELADNGSDAGTVSTHMNKEYKEENVENERKKVQAQLPKLKNSPLVLKDLTKIYYKCPVIKAVRNISLVVKKSECFGLLGLNGAGKTTTIKMLTGEEVATSGAVLIDGLSIIENIRKVRSRIGYCPQSDPVLNHMTGRELLIMYARLRGVPETDIYKYVETFLHSLQLETHANEFACTYSRGIKRRLNTAIALMGKSSIVFLDEPSSGMDLAAKHLLWDTVTRMCKTGKTIIVTSHSTEECEALCTRLAIMVKGRFKCLGSPQQLKNKFSDVYSLTAKVKIDEVEDKLQEFKEFIAATFPGNIIHKEYGGMIVYRIPKKEICWGKVFSILEEAKVLFNLEDYSVSQITLEEIFLTFANTDTMESDQEIKLL</sequence>
<evidence type="ECO:0000256" key="5">
    <source>
        <dbReference type="ARBA" id="ARBA00022989"/>
    </source>
</evidence>
<feature type="transmembrane region" description="Helical" evidence="7">
    <location>
        <begin position="24"/>
        <end position="44"/>
    </location>
</feature>
<feature type="transmembrane region" description="Helical" evidence="7">
    <location>
        <begin position="363"/>
        <end position="382"/>
    </location>
</feature>
<dbReference type="InterPro" id="IPR026082">
    <property type="entry name" value="ABCA"/>
</dbReference>
<organism evidence="9 10">
    <name type="scientific">Pteropus vampyrus</name>
    <name type="common">Large flying fox</name>
    <dbReference type="NCBI Taxonomy" id="132908"/>
    <lineage>
        <taxon>Eukaryota</taxon>
        <taxon>Metazoa</taxon>
        <taxon>Chordata</taxon>
        <taxon>Craniata</taxon>
        <taxon>Vertebrata</taxon>
        <taxon>Euteleostomi</taxon>
        <taxon>Mammalia</taxon>
        <taxon>Eutheria</taxon>
        <taxon>Laurasiatheria</taxon>
        <taxon>Chiroptera</taxon>
        <taxon>Yinpterochiroptera</taxon>
        <taxon>Pteropodoidea</taxon>
        <taxon>Pteropodidae</taxon>
        <taxon>Pteropodinae</taxon>
        <taxon>Pteropus</taxon>
    </lineage>
</organism>
<comment type="subcellular location">
    <subcellularLocation>
        <location evidence="1">Membrane</location>
        <topology evidence="1">Multi-pass membrane protein</topology>
    </subcellularLocation>
</comment>
<keyword evidence="5 7" id="KW-1133">Transmembrane helix</keyword>
<dbReference type="RefSeq" id="XP_023379581.1">
    <property type="nucleotide sequence ID" value="XM_023523813.1"/>
</dbReference>
<dbReference type="SUPFAM" id="SSF52540">
    <property type="entry name" value="P-loop containing nucleoside triphosphate hydrolases"/>
    <property type="match status" value="2"/>
</dbReference>
<keyword evidence="6 7" id="KW-0472">Membrane</keyword>
<dbReference type="Gene3D" id="3.40.50.300">
    <property type="entry name" value="P-loop containing nucleotide triphosphate hydrolases"/>
    <property type="match status" value="2"/>
</dbReference>
<dbReference type="Pfam" id="PF23321">
    <property type="entry name" value="R1_ABCA1"/>
    <property type="match status" value="1"/>
</dbReference>
<dbReference type="PANTHER" id="PTHR19229">
    <property type="entry name" value="ATP-BINDING CASSETTE TRANSPORTER SUBFAMILY A ABCA"/>
    <property type="match status" value="1"/>
</dbReference>
<gene>
    <name evidence="10" type="primary">LOC105306061</name>
</gene>
<evidence type="ECO:0000256" key="2">
    <source>
        <dbReference type="ARBA" id="ARBA00022692"/>
    </source>
</evidence>
<dbReference type="GO" id="GO:0005524">
    <property type="term" value="F:ATP binding"/>
    <property type="evidence" value="ECO:0007669"/>
    <property type="project" value="UniProtKB-KW"/>
</dbReference>
<dbReference type="SMART" id="SM00382">
    <property type="entry name" value="AAA"/>
    <property type="match status" value="2"/>
</dbReference>
<dbReference type="InterPro" id="IPR003593">
    <property type="entry name" value="AAA+_ATPase"/>
</dbReference>
<dbReference type="GO" id="GO:0140359">
    <property type="term" value="F:ABC-type transporter activity"/>
    <property type="evidence" value="ECO:0007669"/>
    <property type="project" value="InterPro"/>
</dbReference>
<dbReference type="KEGG" id="pvp:105306061"/>
<dbReference type="GO" id="GO:0016020">
    <property type="term" value="C:membrane"/>
    <property type="evidence" value="ECO:0007669"/>
    <property type="project" value="UniProtKB-SubCell"/>
</dbReference>
<keyword evidence="4" id="KW-0067">ATP-binding</keyword>
<dbReference type="PROSITE" id="PS50893">
    <property type="entry name" value="ABC_TRANSPORTER_2"/>
    <property type="match status" value="2"/>
</dbReference>
<dbReference type="InterPro" id="IPR056264">
    <property type="entry name" value="R2_ABCA1-4-like"/>
</dbReference>
<dbReference type="FunFam" id="3.40.50.300:FF:000327">
    <property type="entry name" value="ATP-binding cassette sub-family A member 3"/>
    <property type="match status" value="1"/>
</dbReference>
<dbReference type="FunFam" id="3.40.50.300:FF:002275">
    <property type="entry name" value="ATP-binding cassette, subfamily A (ABC1), member 16"/>
    <property type="match status" value="1"/>
</dbReference>
<dbReference type="Proteomes" id="UP000515202">
    <property type="component" value="Unplaced"/>
</dbReference>
<evidence type="ECO:0000256" key="6">
    <source>
        <dbReference type="ARBA" id="ARBA00023136"/>
    </source>
</evidence>
<dbReference type="OrthoDB" id="6512918at2759"/>
<protein>
    <submittedName>
        <fullName evidence="10">ATP-binding cassette sub-family A member 3-like</fullName>
    </submittedName>
</protein>
<dbReference type="Pfam" id="PF00005">
    <property type="entry name" value="ABC_tran"/>
    <property type="match status" value="2"/>
</dbReference>
<feature type="transmembrane region" description="Helical" evidence="7">
    <location>
        <begin position="901"/>
        <end position="919"/>
    </location>
</feature>